<feature type="domain" description="Nuclear receptor" evidence="11">
    <location>
        <begin position="5"/>
        <end position="80"/>
    </location>
</feature>
<dbReference type="PANTHER" id="PTHR24083">
    <property type="entry name" value="NUCLEAR HORMONE RECEPTOR"/>
    <property type="match status" value="1"/>
</dbReference>
<organism evidence="12 13">
    <name type="scientific">Mesorhabditis belari</name>
    <dbReference type="NCBI Taxonomy" id="2138241"/>
    <lineage>
        <taxon>Eukaryota</taxon>
        <taxon>Metazoa</taxon>
        <taxon>Ecdysozoa</taxon>
        <taxon>Nematoda</taxon>
        <taxon>Chromadorea</taxon>
        <taxon>Rhabditida</taxon>
        <taxon>Rhabditina</taxon>
        <taxon>Rhabditomorpha</taxon>
        <taxon>Rhabditoidea</taxon>
        <taxon>Rhabditidae</taxon>
        <taxon>Mesorhabditinae</taxon>
        <taxon>Mesorhabditis</taxon>
    </lineage>
</organism>
<evidence type="ECO:0000256" key="7">
    <source>
        <dbReference type="ARBA" id="ARBA00023125"/>
    </source>
</evidence>
<dbReference type="PRINTS" id="PR00047">
    <property type="entry name" value="STROIDFINGER"/>
</dbReference>
<dbReference type="InterPro" id="IPR035500">
    <property type="entry name" value="NHR-like_dom_sf"/>
</dbReference>
<comment type="similarity">
    <text evidence="2">Belongs to the nuclear hormone receptor family.</text>
</comment>
<dbReference type="SMART" id="SM00399">
    <property type="entry name" value="ZnF_C4"/>
    <property type="match status" value="1"/>
</dbReference>
<dbReference type="SUPFAM" id="SSF48508">
    <property type="entry name" value="Nuclear receptor ligand-binding domain"/>
    <property type="match status" value="1"/>
</dbReference>
<dbReference type="InterPro" id="IPR013088">
    <property type="entry name" value="Znf_NHR/GATA"/>
</dbReference>
<dbReference type="WBParaSite" id="MBELARI_LOCUS5101">
    <property type="protein sequence ID" value="MBELARI_LOCUS5101"/>
    <property type="gene ID" value="MBELARI_LOCUS5101"/>
</dbReference>
<dbReference type="Pfam" id="PF00105">
    <property type="entry name" value="zf-C4"/>
    <property type="match status" value="1"/>
</dbReference>
<evidence type="ECO:0000256" key="9">
    <source>
        <dbReference type="ARBA" id="ARBA00023170"/>
    </source>
</evidence>
<dbReference type="GO" id="GO:0005634">
    <property type="term" value="C:nucleus"/>
    <property type="evidence" value="ECO:0007669"/>
    <property type="project" value="UniProtKB-SubCell"/>
</dbReference>
<evidence type="ECO:0000256" key="5">
    <source>
        <dbReference type="ARBA" id="ARBA00022833"/>
    </source>
</evidence>
<dbReference type="AlphaFoldDB" id="A0AAF3FGW0"/>
<keyword evidence="4" id="KW-0863">Zinc-finger</keyword>
<evidence type="ECO:0000256" key="2">
    <source>
        <dbReference type="ARBA" id="ARBA00005993"/>
    </source>
</evidence>
<dbReference type="GO" id="GO:0008270">
    <property type="term" value="F:zinc ion binding"/>
    <property type="evidence" value="ECO:0007669"/>
    <property type="project" value="UniProtKB-KW"/>
</dbReference>
<evidence type="ECO:0000256" key="6">
    <source>
        <dbReference type="ARBA" id="ARBA00023015"/>
    </source>
</evidence>
<dbReference type="PROSITE" id="PS51030">
    <property type="entry name" value="NUCLEAR_REC_DBD_2"/>
    <property type="match status" value="1"/>
</dbReference>
<dbReference type="Proteomes" id="UP000887575">
    <property type="component" value="Unassembled WGS sequence"/>
</dbReference>
<dbReference type="FunFam" id="3.30.50.10:FF:000006">
    <property type="entry name" value="Nuclear receptor subfamily 5 group A member"/>
    <property type="match status" value="1"/>
</dbReference>
<evidence type="ECO:0000313" key="12">
    <source>
        <dbReference type="Proteomes" id="UP000887575"/>
    </source>
</evidence>
<dbReference type="GO" id="GO:0006357">
    <property type="term" value="P:regulation of transcription by RNA polymerase II"/>
    <property type="evidence" value="ECO:0007669"/>
    <property type="project" value="UniProtKB-ARBA"/>
</dbReference>
<keyword evidence="8" id="KW-0804">Transcription</keyword>
<keyword evidence="12" id="KW-1185">Reference proteome</keyword>
<evidence type="ECO:0000256" key="10">
    <source>
        <dbReference type="ARBA" id="ARBA00023242"/>
    </source>
</evidence>
<comment type="subcellular location">
    <subcellularLocation>
        <location evidence="1">Nucleus</location>
    </subcellularLocation>
</comment>
<dbReference type="InterPro" id="IPR001628">
    <property type="entry name" value="Znf_hrmn_rcpt"/>
</dbReference>
<evidence type="ECO:0000256" key="3">
    <source>
        <dbReference type="ARBA" id="ARBA00022723"/>
    </source>
</evidence>
<dbReference type="PROSITE" id="PS00031">
    <property type="entry name" value="NUCLEAR_REC_DBD_1"/>
    <property type="match status" value="1"/>
</dbReference>
<reference evidence="13" key="1">
    <citation type="submission" date="2024-02" db="UniProtKB">
        <authorList>
            <consortium name="WormBaseParasite"/>
        </authorList>
    </citation>
    <scope>IDENTIFICATION</scope>
</reference>
<dbReference type="GO" id="GO:0043565">
    <property type="term" value="F:sequence-specific DNA binding"/>
    <property type="evidence" value="ECO:0007669"/>
    <property type="project" value="InterPro"/>
</dbReference>
<dbReference type="CDD" id="cd07164">
    <property type="entry name" value="NR_DBD_PNR_like_1"/>
    <property type="match status" value="1"/>
</dbReference>
<dbReference type="SUPFAM" id="SSF57716">
    <property type="entry name" value="Glucocorticoid receptor-like (DNA-binding domain)"/>
    <property type="match status" value="1"/>
</dbReference>
<sequence>MLKAEIPCVVCGDRASGRHYGVLSCDGCRGFFKRSIRRNLVYACKEGGNCIVDVVRRNQCQSCRFVKCLEMKMNRHAVQNERTLCPMKPRKSQDFGIDDVPYSMVTVARDFSKENLEKETGFSIHRLLSVAGKGVPIPQSLSLLTSIIRWCAVVPPISQLNPQDKRVLFSNSWHSLFLIHVIQKYGTSKLSDLPSNERIRLVAKAIDEVSLTPLEQWTLVTIIMFRAEDGRFEDPILIRSIQTQASLVLLETSKSDLTRQARLVALIAVITAVTADDVRRTFLTSHSLIELEQLCRSAL</sequence>
<name>A0AAF3FGW0_9BILA</name>
<dbReference type="InterPro" id="IPR050274">
    <property type="entry name" value="Nuclear_hormone_rcpt_NR2"/>
</dbReference>
<keyword evidence="5" id="KW-0862">Zinc</keyword>
<keyword evidence="3" id="KW-0479">Metal-binding</keyword>
<accession>A0AAF3FGW0</accession>
<evidence type="ECO:0000256" key="1">
    <source>
        <dbReference type="ARBA" id="ARBA00004123"/>
    </source>
</evidence>
<evidence type="ECO:0000313" key="13">
    <source>
        <dbReference type="WBParaSite" id="MBELARI_LOCUS5101"/>
    </source>
</evidence>
<evidence type="ECO:0000259" key="11">
    <source>
        <dbReference type="PROSITE" id="PS51030"/>
    </source>
</evidence>
<keyword evidence="10" id="KW-0539">Nucleus</keyword>
<evidence type="ECO:0000256" key="8">
    <source>
        <dbReference type="ARBA" id="ARBA00023163"/>
    </source>
</evidence>
<dbReference type="Gene3D" id="3.30.50.10">
    <property type="entry name" value="Erythroid Transcription Factor GATA-1, subunit A"/>
    <property type="match status" value="1"/>
</dbReference>
<protein>
    <recommendedName>
        <fullName evidence="11">Nuclear receptor domain-containing protein</fullName>
    </recommendedName>
</protein>
<keyword evidence="9" id="KW-0675">Receptor</keyword>
<dbReference type="Gene3D" id="1.10.565.10">
    <property type="entry name" value="Retinoid X Receptor"/>
    <property type="match status" value="1"/>
</dbReference>
<evidence type="ECO:0000256" key="4">
    <source>
        <dbReference type="ARBA" id="ARBA00022771"/>
    </source>
</evidence>
<keyword evidence="6" id="KW-0805">Transcription regulation</keyword>
<keyword evidence="7" id="KW-0238">DNA-binding</keyword>
<dbReference type="GO" id="GO:0003700">
    <property type="term" value="F:DNA-binding transcription factor activity"/>
    <property type="evidence" value="ECO:0007669"/>
    <property type="project" value="InterPro"/>
</dbReference>
<proteinExistence type="inferred from homology"/>